<comment type="catalytic activity">
    <reaction evidence="5">
        <text>diphosphate + H2O = 2 phosphate + H(+)</text>
        <dbReference type="Rhea" id="RHEA:24576"/>
        <dbReference type="ChEBI" id="CHEBI:15377"/>
        <dbReference type="ChEBI" id="CHEBI:15378"/>
        <dbReference type="ChEBI" id="CHEBI:33019"/>
        <dbReference type="ChEBI" id="CHEBI:43474"/>
        <dbReference type="EC" id="3.6.1.1"/>
    </reaction>
</comment>
<dbReference type="Proteomes" id="UP000650511">
    <property type="component" value="Unassembled WGS sequence"/>
</dbReference>
<reference evidence="6" key="2">
    <citation type="submission" date="2020-09" db="EMBL/GenBank/DDBJ databases">
        <authorList>
            <person name="Sun Q."/>
            <person name="Zhou Y."/>
        </authorList>
    </citation>
    <scope>NUCLEOTIDE SEQUENCE</scope>
    <source>
        <strain evidence="6">CGMCC 1.14988</strain>
    </source>
</reference>
<evidence type="ECO:0000313" key="7">
    <source>
        <dbReference type="Proteomes" id="UP000650511"/>
    </source>
</evidence>
<keyword evidence="5" id="KW-0963">Cytoplasm</keyword>
<feature type="binding site" evidence="5">
    <location>
        <position position="71"/>
    </location>
    <ligand>
        <name>Mg(2+)</name>
        <dbReference type="ChEBI" id="CHEBI:18420"/>
        <label>2</label>
    </ligand>
</feature>
<proteinExistence type="inferred from homology"/>
<dbReference type="GO" id="GO:0005737">
    <property type="term" value="C:cytoplasm"/>
    <property type="evidence" value="ECO:0007669"/>
    <property type="project" value="UniProtKB-SubCell"/>
</dbReference>
<sequence length="170" mass="18692">MTNLERLPVGDDAPAVVNVVVEVSVGSRNKYEYDPELGVLVRDRVLPGAVRYPTDYGFVPSTTAADGDALDVVLAAYDAAVPGTVVRARPVGVLHLVDASGEDRNLVAVPDDDDRFADITDIDDLPEANRREIRQFFETYKQLEGDDRVEVRGWLDAEAARRLVHDAMRA</sequence>
<feature type="binding site" evidence="5">
    <location>
        <position position="22"/>
    </location>
    <ligand>
        <name>Mg(2+)</name>
        <dbReference type="ChEBI" id="CHEBI:18420"/>
        <label>2</label>
    </ligand>
</feature>
<accession>A0A8J3ETA5</accession>
<dbReference type="SUPFAM" id="SSF50324">
    <property type="entry name" value="Inorganic pyrophosphatase"/>
    <property type="match status" value="1"/>
</dbReference>
<dbReference type="PANTHER" id="PTHR10286">
    <property type="entry name" value="INORGANIC PYROPHOSPHATASE"/>
    <property type="match status" value="1"/>
</dbReference>
<feature type="binding site" evidence="5">
    <location>
        <position position="30"/>
    </location>
    <ligand>
        <name>substrate</name>
    </ligand>
</feature>
<evidence type="ECO:0000313" key="6">
    <source>
        <dbReference type="EMBL" id="GGI09133.1"/>
    </source>
</evidence>
<reference evidence="6" key="1">
    <citation type="journal article" date="2014" name="Int. J. Syst. Evol. Microbiol.">
        <title>Complete genome sequence of Corynebacterium casei LMG S-19264T (=DSM 44701T), isolated from a smear-ripened cheese.</title>
        <authorList>
            <consortium name="US DOE Joint Genome Institute (JGI-PGF)"/>
            <person name="Walter F."/>
            <person name="Albersmeier A."/>
            <person name="Kalinowski J."/>
            <person name="Ruckert C."/>
        </authorList>
    </citation>
    <scope>NUCLEOTIDE SEQUENCE</scope>
    <source>
        <strain evidence="6">CGMCC 1.14988</strain>
    </source>
</reference>
<comment type="cofactor">
    <cofactor evidence="1 5">
        <name>Mg(2+)</name>
        <dbReference type="ChEBI" id="CHEBI:18420"/>
    </cofactor>
</comment>
<keyword evidence="3 5" id="KW-0378">Hydrolase</keyword>
<name>A0A8J3ETA5_9ACTN</name>
<keyword evidence="4 5" id="KW-0460">Magnesium</keyword>
<feature type="binding site" evidence="5">
    <location>
        <position position="71"/>
    </location>
    <ligand>
        <name>Mg(2+)</name>
        <dbReference type="ChEBI" id="CHEBI:18420"/>
        <label>1</label>
    </ligand>
</feature>
<comment type="similarity">
    <text evidence="5">Belongs to the PPase family.</text>
</comment>
<feature type="binding site" evidence="5">
    <location>
        <position position="103"/>
    </location>
    <ligand>
        <name>Mg(2+)</name>
        <dbReference type="ChEBI" id="CHEBI:18420"/>
        <label>1</label>
    </ligand>
</feature>
<feature type="binding site" evidence="5">
    <location>
        <position position="66"/>
    </location>
    <ligand>
        <name>Mg(2+)</name>
        <dbReference type="ChEBI" id="CHEBI:18420"/>
        <label>1</label>
    </ligand>
</feature>
<comment type="caution">
    <text evidence="6">The sequence shown here is derived from an EMBL/GenBank/DDBJ whole genome shotgun (WGS) entry which is preliminary data.</text>
</comment>
<comment type="function">
    <text evidence="5">Catalyzes the hydrolysis of inorganic pyrophosphate (PPi) forming two phosphate ions.</text>
</comment>
<dbReference type="GO" id="GO:0000287">
    <property type="term" value="F:magnesium ion binding"/>
    <property type="evidence" value="ECO:0007669"/>
    <property type="project" value="UniProtKB-UniRule"/>
</dbReference>
<dbReference type="EC" id="3.6.1.1" evidence="5"/>
<organism evidence="6 7">
    <name type="scientific">Egicoccus halophilus</name>
    <dbReference type="NCBI Taxonomy" id="1670830"/>
    <lineage>
        <taxon>Bacteria</taxon>
        <taxon>Bacillati</taxon>
        <taxon>Actinomycetota</taxon>
        <taxon>Nitriliruptoria</taxon>
        <taxon>Egicoccales</taxon>
        <taxon>Egicoccaceae</taxon>
        <taxon>Egicoccus</taxon>
    </lineage>
</organism>
<dbReference type="InterPro" id="IPR008162">
    <property type="entry name" value="Pyrophosphatase"/>
</dbReference>
<evidence type="ECO:0000256" key="5">
    <source>
        <dbReference type="HAMAP-Rule" id="MF_00209"/>
    </source>
</evidence>
<dbReference type="Gene3D" id="3.90.80.10">
    <property type="entry name" value="Inorganic pyrophosphatase"/>
    <property type="match status" value="1"/>
</dbReference>
<dbReference type="CDD" id="cd00412">
    <property type="entry name" value="pyrophosphatase"/>
    <property type="match status" value="1"/>
</dbReference>
<feature type="binding site" evidence="5">
    <location>
        <position position="98"/>
    </location>
    <ligand>
        <name>Mg(2+)</name>
        <dbReference type="ChEBI" id="CHEBI:18420"/>
        <label>3</label>
    </ligand>
</feature>
<dbReference type="Pfam" id="PF00719">
    <property type="entry name" value="Pyrophosphatase"/>
    <property type="match status" value="1"/>
</dbReference>
<dbReference type="GO" id="GO:0006796">
    <property type="term" value="P:phosphate-containing compound metabolic process"/>
    <property type="evidence" value="ECO:0007669"/>
    <property type="project" value="InterPro"/>
</dbReference>
<feature type="binding site" evidence="5">
    <location>
        <position position="56"/>
    </location>
    <ligand>
        <name>substrate</name>
    </ligand>
</feature>
<dbReference type="RefSeq" id="WP_130650243.1">
    <property type="nucleotide sequence ID" value="NZ_BMHA01000014.1"/>
</dbReference>
<dbReference type="OrthoDB" id="5187599at2"/>
<dbReference type="InterPro" id="IPR036649">
    <property type="entry name" value="Pyrophosphatase_sf"/>
</dbReference>
<dbReference type="HAMAP" id="MF_00209">
    <property type="entry name" value="Inorganic_PPase"/>
    <property type="match status" value="1"/>
</dbReference>
<comment type="subcellular location">
    <subcellularLocation>
        <location evidence="5">Cytoplasm</location>
    </subcellularLocation>
</comment>
<comment type="subunit">
    <text evidence="5">Homohexamer.</text>
</comment>
<protein>
    <recommendedName>
        <fullName evidence="5">Inorganic pyrophosphatase</fullName>
        <ecNumber evidence="5">3.6.1.1</ecNumber>
    </recommendedName>
    <alternativeName>
        <fullName evidence="5">Pyrophosphate phospho-hydrolase</fullName>
        <shortName evidence="5">PPase</shortName>
    </alternativeName>
</protein>
<feature type="binding site" evidence="5">
    <location>
        <position position="44"/>
    </location>
    <ligand>
        <name>substrate</name>
    </ligand>
</feature>
<dbReference type="EMBL" id="BMHA01000014">
    <property type="protein sequence ID" value="GGI09133.1"/>
    <property type="molecule type" value="Genomic_DNA"/>
</dbReference>
<dbReference type="GO" id="GO:0004427">
    <property type="term" value="F:inorganic diphosphate phosphatase activity"/>
    <property type="evidence" value="ECO:0007669"/>
    <property type="project" value="UniProtKB-UniRule"/>
</dbReference>
<feature type="binding site" evidence="5">
    <location>
        <position position="140"/>
    </location>
    <ligand>
        <name>substrate</name>
    </ligand>
</feature>
<evidence type="ECO:0000256" key="1">
    <source>
        <dbReference type="ARBA" id="ARBA00001946"/>
    </source>
</evidence>
<feature type="active site" description="Proton acceptor" evidence="5">
    <location>
        <position position="103"/>
    </location>
</feature>
<dbReference type="AlphaFoldDB" id="A0A8J3ETA5"/>
<evidence type="ECO:0000256" key="3">
    <source>
        <dbReference type="ARBA" id="ARBA00022801"/>
    </source>
</evidence>
<evidence type="ECO:0000256" key="2">
    <source>
        <dbReference type="ARBA" id="ARBA00022723"/>
    </source>
</evidence>
<gene>
    <name evidence="5" type="primary">ppa</name>
    <name evidence="6" type="ORF">GCM10011354_32560</name>
</gene>
<evidence type="ECO:0000256" key="4">
    <source>
        <dbReference type="ARBA" id="ARBA00022842"/>
    </source>
</evidence>
<keyword evidence="2 5" id="KW-0479">Metal-binding</keyword>
<feature type="binding site" evidence="5">
    <location>
        <position position="103"/>
    </location>
    <ligand>
        <name>Mg(2+)</name>
        <dbReference type="ChEBI" id="CHEBI:18420"/>
        <label>3</label>
    </ligand>
</feature>
<keyword evidence="7" id="KW-1185">Reference proteome</keyword>